<keyword evidence="6" id="KW-0378">Hydrolase</keyword>
<evidence type="ECO:0000313" key="7">
    <source>
        <dbReference type="Proteomes" id="UP000586042"/>
    </source>
</evidence>
<dbReference type="InterPro" id="IPR001314">
    <property type="entry name" value="Peptidase_S1A"/>
</dbReference>
<proteinExistence type="inferred from homology"/>
<dbReference type="CDD" id="cd00190">
    <property type="entry name" value="Tryp_SPc"/>
    <property type="match status" value="1"/>
</dbReference>
<dbReference type="PANTHER" id="PTHR24276:SF98">
    <property type="entry name" value="FI18310P1-RELATED"/>
    <property type="match status" value="1"/>
</dbReference>
<comment type="caution">
    <text evidence="6">The sequence shown here is derived from an EMBL/GenBank/DDBJ whole genome shotgun (WGS) entry which is preliminary data.</text>
</comment>
<dbReference type="SUPFAM" id="SSF50494">
    <property type="entry name" value="Trypsin-like serine proteases"/>
    <property type="match status" value="1"/>
</dbReference>
<dbReference type="Proteomes" id="UP000586042">
    <property type="component" value="Unassembled WGS sequence"/>
</dbReference>
<feature type="domain" description="Peptidase S1" evidence="5">
    <location>
        <begin position="52"/>
        <end position="294"/>
    </location>
</feature>
<dbReference type="PANTHER" id="PTHR24276">
    <property type="entry name" value="POLYSERASE-RELATED"/>
    <property type="match status" value="1"/>
</dbReference>
<evidence type="ECO:0000256" key="1">
    <source>
        <dbReference type="ARBA" id="ARBA00007664"/>
    </source>
</evidence>
<accession>A0A7Y6I3T6</accession>
<keyword evidence="4" id="KW-0732">Signal</keyword>
<feature type="region of interest" description="Disordered" evidence="3">
    <location>
        <begin position="248"/>
        <end position="275"/>
    </location>
</feature>
<dbReference type="Pfam" id="PF00089">
    <property type="entry name" value="Trypsin"/>
    <property type="match status" value="1"/>
</dbReference>
<organism evidence="6 7">
    <name type="scientific">Nonomuraea montanisoli</name>
    <dbReference type="NCBI Taxonomy" id="2741721"/>
    <lineage>
        <taxon>Bacteria</taxon>
        <taxon>Bacillati</taxon>
        <taxon>Actinomycetota</taxon>
        <taxon>Actinomycetes</taxon>
        <taxon>Streptosporangiales</taxon>
        <taxon>Streptosporangiaceae</taxon>
        <taxon>Nonomuraea</taxon>
    </lineage>
</organism>
<dbReference type="GO" id="GO:0004252">
    <property type="term" value="F:serine-type endopeptidase activity"/>
    <property type="evidence" value="ECO:0007669"/>
    <property type="project" value="InterPro"/>
</dbReference>
<dbReference type="Gene3D" id="2.40.10.10">
    <property type="entry name" value="Trypsin-like serine proteases"/>
    <property type="match status" value="1"/>
</dbReference>
<feature type="chain" id="PRO_5030898187" evidence="4">
    <location>
        <begin position="33"/>
        <end position="298"/>
    </location>
</feature>
<keyword evidence="7" id="KW-1185">Reference proteome</keyword>
<evidence type="ECO:0000313" key="6">
    <source>
        <dbReference type="EMBL" id="NUW31197.1"/>
    </source>
</evidence>
<dbReference type="AlphaFoldDB" id="A0A7Y6I3T6"/>
<dbReference type="InterPro" id="IPR001254">
    <property type="entry name" value="Trypsin_dom"/>
</dbReference>
<dbReference type="PROSITE" id="PS00134">
    <property type="entry name" value="TRYPSIN_HIS"/>
    <property type="match status" value="1"/>
</dbReference>
<dbReference type="PRINTS" id="PR00722">
    <property type="entry name" value="CHYMOTRYPSIN"/>
</dbReference>
<gene>
    <name evidence="6" type="ORF">HTZ77_07150</name>
</gene>
<evidence type="ECO:0000256" key="3">
    <source>
        <dbReference type="SAM" id="MobiDB-lite"/>
    </source>
</evidence>
<comment type="similarity">
    <text evidence="1">Belongs to the peptidase S1 family.</text>
</comment>
<evidence type="ECO:0000259" key="5">
    <source>
        <dbReference type="PROSITE" id="PS50240"/>
    </source>
</evidence>
<dbReference type="SMART" id="SM00020">
    <property type="entry name" value="Tryp_SPc"/>
    <property type="match status" value="1"/>
</dbReference>
<keyword evidence="6" id="KW-0645">Protease</keyword>
<feature type="signal peptide" evidence="4">
    <location>
        <begin position="1"/>
        <end position="32"/>
    </location>
</feature>
<evidence type="ECO:0000256" key="4">
    <source>
        <dbReference type="SAM" id="SignalP"/>
    </source>
</evidence>
<dbReference type="PROSITE" id="PS50240">
    <property type="entry name" value="TRYPSIN_DOM"/>
    <property type="match status" value="1"/>
</dbReference>
<dbReference type="EMBL" id="JABWGN010000003">
    <property type="protein sequence ID" value="NUW31197.1"/>
    <property type="molecule type" value="Genomic_DNA"/>
</dbReference>
<protein>
    <submittedName>
        <fullName evidence="6">Serine protease</fullName>
    </submittedName>
</protein>
<dbReference type="InterPro" id="IPR043504">
    <property type="entry name" value="Peptidase_S1_PA_chymotrypsin"/>
</dbReference>
<keyword evidence="2" id="KW-1015">Disulfide bond</keyword>
<dbReference type="GO" id="GO:0006508">
    <property type="term" value="P:proteolysis"/>
    <property type="evidence" value="ECO:0007669"/>
    <property type="project" value="UniProtKB-KW"/>
</dbReference>
<dbReference type="InterPro" id="IPR050430">
    <property type="entry name" value="Peptidase_S1"/>
</dbReference>
<name>A0A7Y6I3T6_9ACTN</name>
<dbReference type="InterPro" id="IPR018114">
    <property type="entry name" value="TRYPSIN_HIS"/>
</dbReference>
<reference evidence="6 7" key="1">
    <citation type="submission" date="2020-06" db="EMBL/GenBank/DDBJ databases">
        <title>Nonomuraea sp. SMC257, a novel actinomycete isolated from soil.</title>
        <authorList>
            <person name="Chanama M."/>
        </authorList>
    </citation>
    <scope>NUCLEOTIDE SEQUENCE [LARGE SCALE GENOMIC DNA]</scope>
    <source>
        <strain evidence="6 7">SMC257</strain>
    </source>
</reference>
<evidence type="ECO:0000256" key="2">
    <source>
        <dbReference type="ARBA" id="ARBA00023157"/>
    </source>
</evidence>
<sequence length="298" mass="31040">MCVFTTTRKRAALLATGMAAGIALISAGTAAAATTLHATPPAVPAGADRAAIIGGRTASEPYSFMASLRLPSLPAHHCGGSLVAPDWVVTAAHCEGLLKPGKTRVRVGSSDRDKGGSVAGVKRVMTYPLRYDSRLGKVPEGDLALVQLDRRVSQTPIRIADGPGRVGEPTRVIGWGMTCEYRRTCGGGPQQLRELDTVRLADQRCTSLDHGTEVCTGALSGKAANACNGDSGGPQIRRVAGRWELIGATSRDGDDKDPRTGGSAGCATTPDGKPGAGVWTDVTHYRSWIDDVIGKDAR</sequence>
<dbReference type="InterPro" id="IPR009003">
    <property type="entry name" value="Peptidase_S1_PA"/>
</dbReference>